<dbReference type="Proteomes" id="UP000236584">
    <property type="component" value="Chromosome"/>
</dbReference>
<dbReference type="RefSeq" id="WP_103427187.1">
    <property type="nucleotide sequence ID" value="NZ_CP026309.1"/>
</dbReference>
<dbReference type="EMBL" id="CP026309">
    <property type="protein sequence ID" value="AUV83498.1"/>
    <property type="molecule type" value="Genomic_DNA"/>
</dbReference>
<dbReference type="Pfam" id="PF12900">
    <property type="entry name" value="Pyridox_ox_2"/>
    <property type="match status" value="1"/>
</dbReference>
<dbReference type="SUPFAM" id="SSF50475">
    <property type="entry name" value="FMN-binding split barrel"/>
    <property type="match status" value="1"/>
</dbReference>
<protein>
    <submittedName>
        <fullName evidence="1">Pyridoxamine 5'-phosphate oxidase family protein</fullName>
    </submittedName>
</protein>
<evidence type="ECO:0000313" key="1">
    <source>
        <dbReference type="EMBL" id="AUV83498.1"/>
    </source>
</evidence>
<proteinExistence type="predicted"/>
<evidence type="ECO:0000313" key="2">
    <source>
        <dbReference type="Proteomes" id="UP000236584"/>
    </source>
</evidence>
<dbReference type="KEGG" id="srub:C2R22_19155"/>
<keyword evidence="2" id="KW-1185">Reference proteome</keyword>
<dbReference type="InterPro" id="IPR024747">
    <property type="entry name" value="Pyridox_Oxase-rel"/>
</dbReference>
<reference evidence="1 2" key="1">
    <citation type="submission" date="2018-01" db="EMBL/GenBank/DDBJ databases">
        <title>Complete genome sequence of Salinigranum rubrum GX10T, an extremely halophilic archaeon isolated from a marine solar saltern.</title>
        <authorList>
            <person name="Han S."/>
        </authorList>
    </citation>
    <scope>NUCLEOTIDE SEQUENCE [LARGE SCALE GENOMIC DNA]</scope>
    <source>
        <strain evidence="1 2">GX10</strain>
    </source>
</reference>
<dbReference type="AlphaFoldDB" id="A0A2I8VNK8"/>
<dbReference type="OrthoDB" id="288110at2157"/>
<name>A0A2I8VNK8_9EURY</name>
<dbReference type="InterPro" id="IPR012349">
    <property type="entry name" value="Split_barrel_FMN-bd"/>
</dbReference>
<dbReference type="Gene3D" id="2.30.110.10">
    <property type="entry name" value="Electron Transport, Fmn-binding Protein, Chain A"/>
    <property type="match status" value="1"/>
</dbReference>
<dbReference type="GeneID" id="35594257"/>
<organism evidence="1 2">
    <name type="scientific">Salinigranum rubrum</name>
    <dbReference type="NCBI Taxonomy" id="755307"/>
    <lineage>
        <taxon>Archaea</taxon>
        <taxon>Methanobacteriati</taxon>
        <taxon>Methanobacteriota</taxon>
        <taxon>Stenosarchaea group</taxon>
        <taxon>Halobacteria</taxon>
        <taxon>Halobacteriales</taxon>
        <taxon>Haloferacaceae</taxon>
        <taxon>Salinigranum</taxon>
    </lineage>
</organism>
<accession>A0A2I8VNK8</accession>
<gene>
    <name evidence="1" type="ORF">C2R22_19155</name>
</gene>
<sequence>MTLDELDDYGMVRMTDEEVAGYLASQRVGVLGLPAERAPSLRPMSFGFDGDSRLYLLYVLGEESRKAELSAAAEYARFLVYSAETPFNWRSVLLTGRLTEVPEADVERAEEVLTDAWRPDVFERASRVEATRLYCFDIEERTGLKHLGLPPGFEDQRTG</sequence>